<feature type="domain" description="CopC" evidence="10">
    <location>
        <begin position="28"/>
        <end position="122"/>
    </location>
</feature>
<dbReference type="GO" id="GO:0006825">
    <property type="term" value="P:copper ion transport"/>
    <property type="evidence" value="ECO:0007669"/>
    <property type="project" value="InterPro"/>
</dbReference>
<evidence type="ECO:0008006" key="14">
    <source>
        <dbReference type="Google" id="ProtNLM"/>
    </source>
</evidence>
<evidence type="ECO:0000256" key="5">
    <source>
        <dbReference type="ARBA" id="ARBA00022729"/>
    </source>
</evidence>
<comment type="subcellular location">
    <subcellularLocation>
        <location evidence="1">Cell membrane</location>
        <topology evidence="1">Multi-pass membrane protein</topology>
    </subcellularLocation>
</comment>
<dbReference type="GO" id="GO:0005507">
    <property type="term" value="F:copper ion binding"/>
    <property type="evidence" value="ECO:0007669"/>
    <property type="project" value="InterPro"/>
</dbReference>
<dbReference type="GO" id="GO:0046688">
    <property type="term" value="P:response to copper ion"/>
    <property type="evidence" value="ECO:0007669"/>
    <property type="project" value="InterPro"/>
</dbReference>
<feature type="transmembrane region" description="Helical" evidence="9">
    <location>
        <begin position="302"/>
        <end position="327"/>
    </location>
</feature>
<organism evidence="12 13">
    <name type="scientific">Lysinibacillus antri</name>
    <dbReference type="NCBI Taxonomy" id="2498145"/>
    <lineage>
        <taxon>Bacteria</taxon>
        <taxon>Bacillati</taxon>
        <taxon>Bacillota</taxon>
        <taxon>Bacilli</taxon>
        <taxon>Bacillales</taxon>
        <taxon>Bacillaceae</taxon>
        <taxon>Lysinibacillus</taxon>
    </lineage>
</organism>
<dbReference type="RefSeq" id="WP_126657822.1">
    <property type="nucleotide sequence ID" value="NZ_RYYR01000004.1"/>
</dbReference>
<keyword evidence="13" id="KW-1185">Reference proteome</keyword>
<evidence type="ECO:0000256" key="8">
    <source>
        <dbReference type="ARBA" id="ARBA00023136"/>
    </source>
</evidence>
<proteinExistence type="predicted"/>
<evidence type="ECO:0000256" key="3">
    <source>
        <dbReference type="ARBA" id="ARBA00022692"/>
    </source>
</evidence>
<feature type="transmembrane region" description="Helical" evidence="9">
    <location>
        <begin position="373"/>
        <end position="397"/>
    </location>
</feature>
<feature type="transmembrane region" description="Helical" evidence="9">
    <location>
        <begin position="251"/>
        <end position="272"/>
    </location>
</feature>
<dbReference type="SUPFAM" id="SSF81296">
    <property type="entry name" value="E set domains"/>
    <property type="match status" value="1"/>
</dbReference>
<protein>
    <recommendedName>
        <fullName evidence="14">Copper resistance protein CopC</fullName>
    </recommendedName>
</protein>
<dbReference type="GO" id="GO:0005886">
    <property type="term" value="C:plasma membrane"/>
    <property type="evidence" value="ECO:0007669"/>
    <property type="project" value="UniProtKB-SubCell"/>
</dbReference>
<evidence type="ECO:0000256" key="6">
    <source>
        <dbReference type="ARBA" id="ARBA00022989"/>
    </source>
</evidence>
<feature type="domain" description="Copper resistance protein D" evidence="11">
    <location>
        <begin position="338"/>
        <end position="429"/>
    </location>
</feature>
<feature type="transmembrane region" description="Helical" evidence="9">
    <location>
        <begin position="347"/>
        <end position="367"/>
    </location>
</feature>
<dbReference type="PANTHER" id="PTHR34820:SF4">
    <property type="entry name" value="INNER MEMBRANE PROTEIN YEBZ"/>
    <property type="match status" value="1"/>
</dbReference>
<keyword evidence="4" id="KW-0479">Metal-binding</keyword>
<name>A0A432LG09_9BACI</name>
<evidence type="ECO:0000313" key="13">
    <source>
        <dbReference type="Proteomes" id="UP000287910"/>
    </source>
</evidence>
<dbReference type="InterPro" id="IPR032694">
    <property type="entry name" value="CopC/D"/>
</dbReference>
<gene>
    <name evidence="12" type="ORF">EK386_04460</name>
</gene>
<keyword evidence="5" id="KW-0732">Signal</keyword>
<evidence type="ECO:0000259" key="11">
    <source>
        <dbReference type="Pfam" id="PF05425"/>
    </source>
</evidence>
<dbReference type="InterPro" id="IPR007348">
    <property type="entry name" value="CopC_dom"/>
</dbReference>
<evidence type="ECO:0000256" key="4">
    <source>
        <dbReference type="ARBA" id="ARBA00022723"/>
    </source>
</evidence>
<evidence type="ECO:0000256" key="1">
    <source>
        <dbReference type="ARBA" id="ARBA00004651"/>
    </source>
</evidence>
<accession>A0A432LG09</accession>
<evidence type="ECO:0000256" key="7">
    <source>
        <dbReference type="ARBA" id="ARBA00023008"/>
    </source>
</evidence>
<sequence>MRAFKIPITILFMTLFFAAFGHSVVWGHSFVTEESPAKNSTQESSPTEIQLIFNSKVEKDFSLKLLDENQQEIQYVTKNIDSEQKQISIQIPPLPSSKYTVEYYVISSNDGHPIRGSYQFQVKVKEEPVPPNTHSEQEMIPKPYVPPIDKIEVPQTQPQPEPINNYPQASEWIIYFMKALYFFGLVLVIGWVLLFRLVIHKYPKAIKEPFLFWGTILQMVHLVGLISVILIQFNIFSLNGLSFTFDSPFETIFTALWIISLFMALLGFIFLFKSIWFDVVWVLIIVLSKSLNGHAFEFEPKYVLVITDSIHLLAASLWASGLTLLIILWRKETLYVNEFLPIFSKMAFYSIGVLSITGTSITVIYAPSINLLLTTWGILLLIKILLVCLVIGMGFIIRRKMKKMNIADLSKWIVVDFTLMLLILIIVSIFTYLNPLQ</sequence>
<dbReference type="EMBL" id="RYYR01000004">
    <property type="protein sequence ID" value="RUL55582.1"/>
    <property type="molecule type" value="Genomic_DNA"/>
</dbReference>
<dbReference type="AlphaFoldDB" id="A0A432LG09"/>
<dbReference type="PANTHER" id="PTHR34820">
    <property type="entry name" value="INNER MEMBRANE PROTEIN YEBZ"/>
    <property type="match status" value="1"/>
</dbReference>
<feature type="transmembrane region" description="Helical" evidence="9">
    <location>
        <begin position="409"/>
        <end position="433"/>
    </location>
</feature>
<keyword evidence="3 9" id="KW-0812">Transmembrane</keyword>
<reference evidence="12 13" key="1">
    <citation type="submission" date="2018-12" db="EMBL/GenBank/DDBJ databases">
        <title>Lysinibacillus antri sp. nov., isolated from a cave soil.</title>
        <authorList>
            <person name="Narsing Rao M.P."/>
            <person name="Zhang H."/>
            <person name="Dong Z.-Y."/>
            <person name="Niu X.-K."/>
            <person name="Zhang K."/>
            <person name="Fang B.-Z."/>
            <person name="Kang Y.-Q."/>
            <person name="Xiao M."/>
            <person name="Li W.-J."/>
        </authorList>
    </citation>
    <scope>NUCLEOTIDE SEQUENCE [LARGE SCALE GENOMIC DNA]</scope>
    <source>
        <strain evidence="12 13">SYSU K30002</strain>
    </source>
</reference>
<evidence type="ECO:0000256" key="2">
    <source>
        <dbReference type="ARBA" id="ARBA00022475"/>
    </source>
</evidence>
<keyword evidence="7" id="KW-0186">Copper</keyword>
<dbReference type="Proteomes" id="UP000287910">
    <property type="component" value="Unassembled WGS sequence"/>
</dbReference>
<dbReference type="Pfam" id="PF04234">
    <property type="entry name" value="CopC"/>
    <property type="match status" value="1"/>
</dbReference>
<dbReference type="Gene3D" id="2.60.40.1220">
    <property type="match status" value="1"/>
</dbReference>
<dbReference type="InterPro" id="IPR014756">
    <property type="entry name" value="Ig_E-set"/>
</dbReference>
<evidence type="ECO:0000259" key="10">
    <source>
        <dbReference type="Pfam" id="PF04234"/>
    </source>
</evidence>
<keyword evidence="8 9" id="KW-0472">Membrane</keyword>
<evidence type="ECO:0000256" key="9">
    <source>
        <dbReference type="SAM" id="Phobius"/>
    </source>
</evidence>
<dbReference type="Pfam" id="PF05425">
    <property type="entry name" value="CopD"/>
    <property type="match status" value="1"/>
</dbReference>
<comment type="caution">
    <text evidence="12">The sequence shown here is derived from an EMBL/GenBank/DDBJ whole genome shotgun (WGS) entry which is preliminary data.</text>
</comment>
<dbReference type="GO" id="GO:0042597">
    <property type="term" value="C:periplasmic space"/>
    <property type="evidence" value="ECO:0007669"/>
    <property type="project" value="InterPro"/>
</dbReference>
<keyword evidence="6 9" id="KW-1133">Transmembrane helix</keyword>
<feature type="transmembrane region" description="Helical" evidence="9">
    <location>
        <begin position="279"/>
        <end position="296"/>
    </location>
</feature>
<dbReference type="InterPro" id="IPR008457">
    <property type="entry name" value="Cu-R_CopD_dom"/>
</dbReference>
<dbReference type="InterPro" id="IPR014755">
    <property type="entry name" value="Cu-Rt/internalin_Ig-like"/>
</dbReference>
<keyword evidence="2" id="KW-1003">Cell membrane</keyword>
<feature type="transmembrane region" description="Helical" evidence="9">
    <location>
        <begin position="210"/>
        <end position="231"/>
    </location>
</feature>
<feature type="transmembrane region" description="Helical" evidence="9">
    <location>
        <begin position="172"/>
        <end position="198"/>
    </location>
</feature>
<evidence type="ECO:0000313" key="12">
    <source>
        <dbReference type="EMBL" id="RUL55582.1"/>
    </source>
</evidence>